<gene>
    <name evidence="1" type="ORF">HNQ57_003045</name>
</gene>
<reference evidence="1 2" key="1">
    <citation type="submission" date="2020-08" db="EMBL/GenBank/DDBJ databases">
        <title>Genomic Encyclopedia of Type Strains, Phase IV (KMG-IV): sequencing the most valuable type-strain genomes for metagenomic binning, comparative biology and taxonomic classification.</title>
        <authorList>
            <person name="Goeker M."/>
        </authorList>
    </citation>
    <scope>NUCLEOTIDE SEQUENCE [LARGE SCALE GENOMIC DNA]</scope>
    <source>
        <strain evidence="1 2">DSM 25701</strain>
    </source>
</reference>
<comment type="caution">
    <text evidence="1">The sequence shown here is derived from an EMBL/GenBank/DDBJ whole genome shotgun (WGS) entry which is preliminary data.</text>
</comment>
<accession>A0A840R814</accession>
<keyword evidence="2" id="KW-1185">Reference proteome</keyword>
<dbReference type="EMBL" id="JACHHW010000009">
    <property type="protein sequence ID" value="MBB5188754.1"/>
    <property type="molecule type" value="Genomic_DNA"/>
</dbReference>
<evidence type="ECO:0000313" key="1">
    <source>
        <dbReference type="EMBL" id="MBB5188754.1"/>
    </source>
</evidence>
<name>A0A840R814_9GAMM</name>
<dbReference type="Proteomes" id="UP000536640">
    <property type="component" value="Unassembled WGS sequence"/>
</dbReference>
<sequence length="303" mass="33794">MRAKPKYIIVTPDYDDTSGGRIALHKLCHELNQLGATAVIWPDKWVQRKKAYSRLKQFRLNLKDAIHGVPFYCHPQLNTPLAKLWGVGARDIVVYPEVVAGNPLGSRNVVRWLLHRPGFHTGIVDYNDGDLFFKFADFADDPTVTGGNADRLFVFSVNEVYRNQGLAERKGACYLVRKGGDIEIGSSLAGATKIDGLSHSEVATIFNRCEVFYSFDDASMYSCYAAICGCTSVVLPKHYASRQDWVAKNPGLQFGVAYGEDDIAHARATQKLVLGHLNSLENESLESVKRFVEITQDRFGGRF</sequence>
<organism evidence="1 2">
    <name type="scientific">Zhongshania antarctica</name>
    <dbReference type="NCBI Taxonomy" id="641702"/>
    <lineage>
        <taxon>Bacteria</taxon>
        <taxon>Pseudomonadati</taxon>
        <taxon>Pseudomonadota</taxon>
        <taxon>Gammaproteobacteria</taxon>
        <taxon>Cellvibrionales</taxon>
        <taxon>Spongiibacteraceae</taxon>
        <taxon>Zhongshania</taxon>
    </lineage>
</organism>
<dbReference type="RefSeq" id="WP_184464363.1">
    <property type="nucleotide sequence ID" value="NZ_JACHHW010000009.1"/>
</dbReference>
<evidence type="ECO:0008006" key="3">
    <source>
        <dbReference type="Google" id="ProtNLM"/>
    </source>
</evidence>
<dbReference type="AlphaFoldDB" id="A0A840R814"/>
<protein>
    <recommendedName>
        <fullName evidence="3">Glycosyltransferase</fullName>
    </recommendedName>
</protein>
<proteinExistence type="predicted"/>
<evidence type="ECO:0000313" key="2">
    <source>
        <dbReference type="Proteomes" id="UP000536640"/>
    </source>
</evidence>